<name>I7J1E0_9LACO</name>
<accession>I7J1E0</accession>
<evidence type="ECO:0000313" key="4">
    <source>
        <dbReference type="Proteomes" id="UP000009326"/>
    </source>
</evidence>
<dbReference type="Pfam" id="PF03217">
    <property type="entry name" value="SlpA"/>
    <property type="match status" value="2"/>
</dbReference>
<organism evidence="3 4">
    <name type="scientific">Lactobacillus gigeriorum DSM 23908 = CRBIP 24.85</name>
    <dbReference type="NCBI Taxonomy" id="1423751"/>
    <lineage>
        <taxon>Bacteria</taxon>
        <taxon>Bacillati</taxon>
        <taxon>Bacillota</taxon>
        <taxon>Bacilli</taxon>
        <taxon>Lactobacillales</taxon>
        <taxon>Lactobacillaceae</taxon>
        <taxon>Lactobacillus</taxon>
    </lineage>
</organism>
<dbReference type="InterPro" id="IPR024968">
    <property type="entry name" value="SlpA_C_lactobacillus"/>
</dbReference>
<dbReference type="OrthoDB" id="2312154at2"/>
<feature type="domain" description="S-layer protein C-terminal" evidence="2">
    <location>
        <begin position="180"/>
        <end position="223"/>
    </location>
</feature>
<evidence type="ECO:0000259" key="2">
    <source>
        <dbReference type="Pfam" id="PF03217"/>
    </source>
</evidence>
<feature type="chain" id="PRO_5003711205" evidence="1">
    <location>
        <begin position="26"/>
        <end position="631"/>
    </location>
</feature>
<protein>
    <submittedName>
        <fullName evidence="3">Cell separation protein</fullName>
    </submittedName>
</protein>
<dbReference type="EMBL" id="CAKC01000005">
    <property type="protein sequence ID" value="CCI86257.1"/>
    <property type="molecule type" value="Genomic_DNA"/>
</dbReference>
<dbReference type="RefSeq" id="WP_008472138.1">
    <property type="nucleotide sequence ID" value="NZ_AYZO01000043.1"/>
</dbReference>
<reference evidence="3 4" key="1">
    <citation type="submission" date="2012-06" db="EMBL/GenBank/DDBJ databases">
        <title>Draft genome sequence of Lactobacillus gigeriorum CRBIP 24.85T, isolated from chicken crop.</title>
        <authorList>
            <person name="Cousin S."/>
            <person name="Ma L."/>
            <person name="Creno S."/>
            <person name="Clermont D."/>
            <person name="Loux V."/>
            <person name="Bizet C."/>
            <person name="Bouchier C."/>
        </authorList>
    </citation>
    <scope>NUCLEOTIDE SEQUENCE [LARGE SCALE GENOMIC DNA]</scope>
    <source>
        <strain evidence="4">CRBIP 24.85T</strain>
    </source>
</reference>
<dbReference type="AlphaFoldDB" id="I7J1E0"/>
<feature type="domain" description="S-layer protein C-terminal" evidence="2">
    <location>
        <begin position="121"/>
        <end position="176"/>
    </location>
</feature>
<comment type="caution">
    <text evidence="3">The sequence shown here is derived from an EMBL/GenBank/DDBJ whole genome shotgun (WGS) entry which is preliminary data.</text>
</comment>
<sequence>MKERIIFACASMLGAALLFSRPAQASSDKTITIAPTYDGKVSLLDKKGNYISNKNVRSNKSYRYYGKPLIIKGKAVFIERVLDLNTYIGKNIYIPLGDGGYVKSENVTSSYEKDGKIYLSIRKNSYIYDKKGKRIKNYHGQSYLKAGSNFQYRAKLASTYNPMVLYNIGKGHYVNAQYVSKVDGKGVVRLNHNAYVYDKKGKRVGKTVLGINTLVKYVGKWKKATKNSVIFTLKSDKKDTSYTLPTKKIKGTTYVAIGKNAYVKTVNLELLNGRTIMAKGPIKLTVKHDQAALDSKLNPTTKIYRHSQKLISDYVVSFGYGDMQGIYYHIKGTNYYLDWGPGEEYPDNNVTDQESANFSVRQHMQDSSYLDKHYTMISFNKTVPTYDASGKVTGNLKRYGSNYVADQARYIWNDSDKKAELYYHLTTGVSEPEGDEDPAKGTWTPFNIYVKASDAFLVTGLKLKASNTLQEAEATHDQTVTETTKQQVDSLLAKVNSVKASDEYRLSSFEMRKNYDQAVAALTKAKDNSRTSQSTVSTLLDYVQNVQKQLDGKKIKVKDVNDLSKVEANAVFSLMQNVNTGDKMRVTIYTDFASKSGRYQSGFKNSQRSHFVLIDANSKKHDLNVSDYATD</sequence>
<proteinExistence type="predicted"/>
<dbReference type="Gene3D" id="1.20.120.1850">
    <property type="entry name" value="Ebh helix bundles repeating unit (S and A modules)"/>
    <property type="match status" value="1"/>
</dbReference>
<evidence type="ECO:0000256" key="1">
    <source>
        <dbReference type="SAM" id="SignalP"/>
    </source>
</evidence>
<feature type="signal peptide" evidence="1">
    <location>
        <begin position="1"/>
        <end position="25"/>
    </location>
</feature>
<gene>
    <name evidence="3" type="ORF">BN52_05850</name>
</gene>
<evidence type="ECO:0000313" key="3">
    <source>
        <dbReference type="EMBL" id="CCI86257.1"/>
    </source>
</evidence>
<keyword evidence="1" id="KW-0732">Signal</keyword>
<dbReference type="Proteomes" id="UP000009326">
    <property type="component" value="Unassembled WGS sequence"/>
</dbReference>